<dbReference type="Pfam" id="PF00096">
    <property type="entry name" value="zf-C2H2"/>
    <property type="match status" value="2"/>
</dbReference>
<dbReference type="GO" id="GO:0005634">
    <property type="term" value="C:nucleus"/>
    <property type="evidence" value="ECO:0007669"/>
    <property type="project" value="UniProtKB-SubCell"/>
</dbReference>
<sequence length="72" mass="8068">MLHTTNISCETCGKGFSQICDLKVHKKIHTGEEPFSCESCGKSFSKLSQLNYHKKSHTNGSHVERVSVKLVF</sequence>
<keyword evidence="2" id="KW-0479">Metal-binding</keyword>
<keyword evidence="3" id="KW-0677">Repeat</keyword>
<keyword evidence="9" id="KW-0539">Nucleus</keyword>
<evidence type="ECO:0000259" key="11">
    <source>
        <dbReference type="PROSITE" id="PS50157"/>
    </source>
</evidence>
<dbReference type="PANTHER" id="PTHR23226">
    <property type="entry name" value="ZINC FINGER AND SCAN DOMAIN-CONTAINING"/>
    <property type="match status" value="1"/>
</dbReference>
<dbReference type="InParanoid" id="A0A3B5Q9R2"/>
<keyword evidence="13" id="KW-1185">Reference proteome</keyword>
<organism evidence="12 13">
    <name type="scientific">Xiphophorus maculatus</name>
    <name type="common">Southern platyfish</name>
    <name type="synonym">Platypoecilus maculatus</name>
    <dbReference type="NCBI Taxonomy" id="8083"/>
    <lineage>
        <taxon>Eukaryota</taxon>
        <taxon>Metazoa</taxon>
        <taxon>Chordata</taxon>
        <taxon>Craniata</taxon>
        <taxon>Vertebrata</taxon>
        <taxon>Euteleostomi</taxon>
        <taxon>Actinopterygii</taxon>
        <taxon>Neopterygii</taxon>
        <taxon>Teleostei</taxon>
        <taxon>Neoteleostei</taxon>
        <taxon>Acanthomorphata</taxon>
        <taxon>Ovalentaria</taxon>
        <taxon>Atherinomorphae</taxon>
        <taxon>Cyprinodontiformes</taxon>
        <taxon>Poeciliidae</taxon>
        <taxon>Poeciliinae</taxon>
        <taxon>Xiphophorus</taxon>
    </lineage>
</organism>
<evidence type="ECO:0000256" key="9">
    <source>
        <dbReference type="ARBA" id="ARBA00023242"/>
    </source>
</evidence>
<evidence type="ECO:0000256" key="2">
    <source>
        <dbReference type="ARBA" id="ARBA00022723"/>
    </source>
</evidence>
<dbReference type="AlphaFoldDB" id="A0A3B5Q9R2"/>
<dbReference type="PANTHER" id="PTHR23226:SF416">
    <property type="entry name" value="FI01424P"/>
    <property type="match status" value="1"/>
</dbReference>
<dbReference type="GO" id="GO:0008270">
    <property type="term" value="F:zinc ion binding"/>
    <property type="evidence" value="ECO:0007669"/>
    <property type="project" value="UniProtKB-KW"/>
</dbReference>
<dbReference type="FunFam" id="3.30.160.60:FF:002169">
    <property type="entry name" value="Zgc:174573"/>
    <property type="match status" value="1"/>
</dbReference>
<keyword evidence="4 10" id="KW-0863">Zinc-finger</keyword>
<dbReference type="GO" id="GO:0000981">
    <property type="term" value="F:DNA-binding transcription factor activity, RNA polymerase II-specific"/>
    <property type="evidence" value="ECO:0007669"/>
    <property type="project" value="TreeGrafter"/>
</dbReference>
<proteinExistence type="predicted"/>
<evidence type="ECO:0000256" key="3">
    <source>
        <dbReference type="ARBA" id="ARBA00022737"/>
    </source>
</evidence>
<dbReference type="SUPFAM" id="SSF57667">
    <property type="entry name" value="beta-beta-alpha zinc fingers"/>
    <property type="match status" value="1"/>
</dbReference>
<dbReference type="InterPro" id="IPR036236">
    <property type="entry name" value="Znf_C2H2_sf"/>
</dbReference>
<dbReference type="InterPro" id="IPR013087">
    <property type="entry name" value="Znf_C2H2_type"/>
</dbReference>
<evidence type="ECO:0000256" key="7">
    <source>
        <dbReference type="ARBA" id="ARBA00023125"/>
    </source>
</evidence>
<dbReference type="GO" id="GO:0000978">
    <property type="term" value="F:RNA polymerase II cis-regulatory region sequence-specific DNA binding"/>
    <property type="evidence" value="ECO:0007669"/>
    <property type="project" value="TreeGrafter"/>
</dbReference>
<protein>
    <recommendedName>
        <fullName evidence="11">C2H2-type domain-containing protein</fullName>
    </recommendedName>
</protein>
<dbReference type="PROSITE" id="PS00028">
    <property type="entry name" value="ZINC_FINGER_C2H2_1"/>
    <property type="match status" value="2"/>
</dbReference>
<dbReference type="GeneTree" id="ENSGT01000000216419"/>
<evidence type="ECO:0000313" key="12">
    <source>
        <dbReference type="Ensembl" id="ENSXMAP00000027632.1"/>
    </source>
</evidence>
<reference evidence="13" key="2">
    <citation type="journal article" date="2013" name="Nat. Genet.">
        <title>The genome of the platyfish, Xiphophorus maculatus, provides insights into evolutionary adaptation and several complex traits.</title>
        <authorList>
            <person name="Schartl M."/>
            <person name="Walter R.B."/>
            <person name="Shen Y."/>
            <person name="Garcia T."/>
            <person name="Catchen J."/>
            <person name="Amores A."/>
            <person name="Braasch I."/>
            <person name="Chalopin D."/>
            <person name="Volff J.N."/>
            <person name="Lesch K.P."/>
            <person name="Bisazza A."/>
            <person name="Minx P."/>
            <person name="Hillier L."/>
            <person name="Wilson R.K."/>
            <person name="Fuerstenberg S."/>
            <person name="Boore J."/>
            <person name="Searle S."/>
            <person name="Postlethwait J.H."/>
            <person name="Warren W.C."/>
        </authorList>
    </citation>
    <scope>NUCLEOTIDE SEQUENCE [LARGE SCALE GENOMIC DNA]</scope>
    <source>
        <strain evidence="13">JP 163 A</strain>
    </source>
</reference>
<keyword evidence="7" id="KW-0238">DNA-binding</keyword>
<dbReference type="Ensembl" id="ENSXMAT00000030583.1">
    <property type="protein sequence ID" value="ENSXMAP00000027632.1"/>
    <property type="gene ID" value="ENSXMAG00000029597.1"/>
</dbReference>
<evidence type="ECO:0000256" key="5">
    <source>
        <dbReference type="ARBA" id="ARBA00022833"/>
    </source>
</evidence>
<reference evidence="13" key="1">
    <citation type="submission" date="2012-01" db="EMBL/GenBank/DDBJ databases">
        <authorList>
            <person name="Walter R."/>
            <person name="Schartl M."/>
            <person name="Warren W."/>
        </authorList>
    </citation>
    <scope>NUCLEOTIDE SEQUENCE [LARGE SCALE GENOMIC DNA]</scope>
    <source>
        <strain evidence="13">JP 163 A</strain>
    </source>
</reference>
<dbReference type="OMA" id="THTLGQD"/>
<dbReference type="SMART" id="SM00355">
    <property type="entry name" value="ZnF_C2H2"/>
    <property type="match status" value="2"/>
</dbReference>
<dbReference type="FunFam" id="3.30.160.60:FF:001228">
    <property type="entry name" value="Zinc finger protein 236"/>
    <property type="match status" value="1"/>
</dbReference>
<evidence type="ECO:0000256" key="4">
    <source>
        <dbReference type="ARBA" id="ARBA00022771"/>
    </source>
</evidence>
<evidence type="ECO:0000313" key="13">
    <source>
        <dbReference type="Proteomes" id="UP000002852"/>
    </source>
</evidence>
<feature type="domain" description="C2H2-type" evidence="11">
    <location>
        <begin position="7"/>
        <end position="34"/>
    </location>
</feature>
<evidence type="ECO:0000256" key="8">
    <source>
        <dbReference type="ARBA" id="ARBA00023163"/>
    </source>
</evidence>
<name>A0A3B5Q9R2_XIPMA</name>
<evidence type="ECO:0000256" key="6">
    <source>
        <dbReference type="ARBA" id="ARBA00023015"/>
    </source>
</evidence>
<evidence type="ECO:0000256" key="10">
    <source>
        <dbReference type="PROSITE-ProRule" id="PRU00042"/>
    </source>
</evidence>
<reference evidence="12" key="3">
    <citation type="submission" date="2025-08" db="UniProtKB">
        <authorList>
            <consortium name="Ensembl"/>
        </authorList>
    </citation>
    <scope>IDENTIFICATION</scope>
    <source>
        <strain evidence="12">JP 163 A</strain>
    </source>
</reference>
<keyword evidence="5" id="KW-0862">Zinc</keyword>
<keyword evidence="6" id="KW-0805">Transcription regulation</keyword>
<accession>A0A3B5Q9R2</accession>
<dbReference type="Gene3D" id="3.30.160.60">
    <property type="entry name" value="Classic Zinc Finger"/>
    <property type="match status" value="2"/>
</dbReference>
<comment type="subcellular location">
    <subcellularLocation>
        <location evidence="1">Nucleus</location>
    </subcellularLocation>
</comment>
<reference evidence="12" key="4">
    <citation type="submission" date="2025-09" db="UniProtKB">
        <authorList>
            <consortium name="Ensembl"/>
        </authorList>
    </citation>
    <scope>IDENTIFICATION</scope>
    <source>
        <strain evidence="12">JP 163 A</strain>
    </source>
</reference>
<keyword evidence="8" id="KW-0804">Transcription</keyword>
<dbReference type="PROSITE" id="PS50157">
    <property type="entry name" value="ZINC_FINGER_C2H2_2"/>
    <property type="match status" value="2"/>
</dbReference>
<evidence type="ECO:0000256" key="1">
    <source>
        <dbReference type="ARBA" id="ARBA00004123"/>
    </source>
</evidence>
<feature type="domain" description="C2H2-type" evidence="11">
    <location>
        <begin position="35"/>
        <end position="62"/>
    </location>
</feature>
<dbReference type="Proteomes" id="UP000002852">
    <property type="component" value="Unassembled WGS sequence"/>
</dbReference>